<sequence length="49" mass="5692">MVLNELKRIKSKTCGILLLRKNIGEPKKEESYISNTSELCPKYFYLGIE</sequence>
<dbReference type="EMBL" id="FQYX01000012">
    <property type="protein sequence ID" value="SHJ16096.1"/>
    <property type="molecule type" value="Genomic_DNA"/>
</dbReference>
<evidence type="ECO:0000313" key="2">
    <source>
        <dbReference type="Proteomes" id="UP000184231"/>
    </source>
</evidence>
<protein>
    <submittedName>
        <fullName evidence="1">Uncharacterized protein</fullName>
    </submittedName>
</protein>
<dbReference type="Proteomes" id="UP000184231">
    <property type="component" value="Unassembled WGS sequence"/>
</dbReference>
<keyword evidence="2" id="KW-1185">Reference proteome</keyword>
<evidence type="ECO:0000313" key="1">
    <source>
        <dbReference type="EMBL" id="SHJ16096.1"/>
    </source>
</evidence>
<name>A0A1M6H1R9_9FLAO</name>
<accession>A0A1M6H1R9</accession>
<dbReference type="AlphaFoldDB" id="A0A1M6H1R9"/>
<proteinExistence type="predicted"/>
<reference evidence="2" key="1">
    <citation type="submission" date="2016-11" db="EMBL/GenBank/DDBJ databases">
        <authorList>
            <person name="Varghese N."/>
            <person name="Submissions S."/>
        </authorList>
    </citation>
    <scope>NUCLEOTIDE SEQUENCE [LARGE SCALE GENOMIC DNA]</scope>
    <source>
        <strain evidence="2">CGMCC 1.8863</strain>
    </source>
</reference>
<organism evidence="1 2">
    <name type="scientific">Arenibacter nanhaiticus</name>
    <dbReference type="NCBI Taxonomy" id="558155"/>
    <lineage>
        <taxon>Bacteria</taxon>
        <taxon>Pseudomonadati</taxon>
        <taxon>Bacteroidota</taxon>
        <taxon>Flavobacteriia</taxon>
        <taxon>Flavobacteriales</taxon>
        <taxon>Flavobacteriaceae</taxon>
        <taxon>Arenibacter</taxon>
    </lineage>
</organism>
<gene>
    <name evidence="1" type="ORF">SAMN04487911_11288</name>
</gene>